<organism evidence="1 2">
    <name type="scientific">Candidatus Yanofskybacteria bacterium RIFCSPLOWO2_12_FULL_43_11b</name>
    <dbReference type="NCBI Taxonomy" id="1802710"/>
    <lineage>
        <taxon>Bacteria</taxon>
        <taxon>Candidatus Yanofskyibacteriota</taxon>
    </lineage>
</organism>
<evidence type="ECO:0008006" key="3">
    <source>
        <dbReference type="Google" id="ProtNLM"/>
    </source>
</evidence>
<dbReference type="Proteomes" id="UP000177745">
    <property type="component" value="Unassembled WGS sequence"/>
</dbReference>
<comment type="caution">
    <text evidence="1">The sequence shown here is derived from an EMBL/GenBank/DDBJ whole genome shotgun (WGS) entry which is preliminary data.</text>
</comment>
<dbReference type="Gene3D" id="3.40.50.300">
    <property type="entry name" value="P-loop containing nucleotide triphosphate hydrolases"/>
    <property type="match status" value="1"/>
</dbReference>
<evidence type="ECO:0000313" key="1">
    <source>
        <dbReference type="EMBL" id="OGN33460.1"/>
    </source>
</evidence>
<name>A0A1F8H8E6_9BACT</name>
<evidence type="ECO:0000313" key="2">
    <source>
        <dbReference type="Proteomes" id="UP000177745"/>
    </source>
</evidence>
<dbReference type="AlphaFoldDB" id="A0A1F8H8E6"/>
<dbReference type="SUPFAM" id="SSF52540">
    <property type="entry name" value="P-loop containing nucleoside triphosphate hydrolases"/>
    <property type="match status" value="1"/>
</dbReference>
<accession>A0A1F8H8E6</accession>
<proteinExistence type="predicted"/>
<reference evidence="1 2" key="1">
    <citation type="journal article" date="2016" name="Nat. Commun.">
        <title>Thousands of microbial genomes shed light on interconnected biogeochemical processes in an aquifer system.</title>
        <authorList>
            <person name="Anantharaman K."/>
            <person name="Brown C.T."/>
            <person name="Hug L.A."/>
            <person name="Sharon I."/>
            <person name="Castelle C.J."/>
            <person name="Probst A.J."/>
            <person name="Thomas B.C."/>
            <person name="Singh A."/>
            <person name="Wilkins M.J."/>
            <person name="Karaoz U."/>
            <person name="Brodie E.L."/>
            <person name="Williams K.H."/>
            <person name="Hubbard S.S."/>
            <person name="Banfield J.F."/>
        </authorList>
    </citation>
    <scope>NUCLEOTIDE SEQUENCE [LARGE SCALE GENOMIC DNA]</scope>
</reference>
<protein>
    <recommendedName>
        <fullName evidence="3">Thymidylate kinase-like domain-containing protein</fullName>
    </recommendedName>
</protein>
<dbReference type="EMBL" id="MGKY01000016">
    <property type="protein sequence ID" value="OGN33460.1"/>
    <property type="molecule type" value="Genomic_DNA"/>
</dbReference>
<dbReference type="InterPro" id="IPR027417">
    <property type="entry name" value="P-loop_NTPase"/>
</dbReference>
<gene>
    <name evidence="1" type="ORF">A3G51_01685</name>
</gene>
<sequence length="241" mass="28352">MENFFEQRAKKVLKYLKVTERYDEKHRPRPFFVEFTGSPDSGKTTTIDELYKFFKALGFKTRRPQEGAEVIQIPRTTPLYNIRTCDYARTQLIDQANDPECDLMIFDRCVFDAYCWMLYWRAKNLLTDEEVELYQQFFLSEFWVNKLDAVYFVVCAPEVAMKRSKAVSLTDRLGNFTNPQTIKVLVDRFQLAYNILSPRFPQLRIIDTSKMDKQEMVEYFANETLAAMEKKIAAEGVVKAV</sequence>